<feature type="coiled-coil region" evidence="1">
    <location>
        <begin position="233"/>
        <end position="267"/>
    </location>
</feature>
<feature type="compositionally biased region" description="Basic residues" evidence="2">
    <location>
        <begin position="87"/>
        <end position="101"/>
    </location>
</feature>
<feature type="compositionally biased region" description="Polar residues" evidence="2">
    <location>
        <begin position="154"/>
        <end position="168"/>
    </location>
</feature>
<keyword evidence="4" id="KW-1185">Reference proteome</keyword>
<sequence>MAESLTPDDLTRLSTALAEGRRATVYLREAVPSLGLGEGASARVVSIAGNTVTISPRGVDDELPYEADELRISKVAPPKPEPAAKAPGKRTAVKRTAVKKARTAEAATSAPTIAFDAPAPRTPAPQTPASQTPASQTPASQTSASQTPASQTAGSRTPKSPASTSTPKQPAKRASKKSTQSVTVTIYGTADNEWSVAMTRGAEKPQRSRSVTPEAVDAAVDALGDQTSRTAVTALLSAAREEAQRRVEELSRELEAAKEALAALENS</sequence>
<name>A0A840F3K1_9ACTN</name>
<gene>
    <name evidence="3" type="ORF">BKA16_003590</name>
</gene>
<protein>
    <recommendedName>
        <fullName evidence="5">Translation initiation factor</fullName>
    </recommendedName>
</protein>
<feature type="compositionally biased region" description="Low complexity" evidence="2">
    <location>
        <begin position="127"/>
        <end position="153"/>
    </location>
</feature>
<comment type="caution">
    <text evidence="3">The sequence shown here is derived from an EMBL/GenBank/DDBJ whole genome shotgun (WGS) entry which is preliminary data.</text>
</comment>
<organism evidence="3 4">
    <name type="scientific">Gordonia humi</name>
    <dbReference type="NCBI Taxonomy" id="686429"/>
    <lineage>
        <taxon>Bacteria</taxon>
        <taxon>Bacillati</taxon>
        <taxon>Actinomycetota</taxon>
        <taxon>Actinomycetes</taxon>
        <taxon>Mycobacteriales</taxon>
        <taxon>Gordoniaceae</taxon>
        <taxon>Gordonia</taxon>
    </lineage>
</organism>
<dbReference type="RefSeq" id="WP_343067497.1">
    <property type="nucleotide sequence ID" value="NZ_BAABHL010000126.1"/>
</dbReference>
<reference evidence="3 4" key="1">
    <citation type="submission" date="2020-08" db="EMBL/GenBank/DDBJ databases">
        <title>Sequencing the genomes of 1000 actinobacteria strains.</title>
        <authorList>
            <person name="Klenk H.-P."/>
        </authorList>
    </citation>
    <scope>NUCLEOTIDE SEQUENCE [LARGE SCALE GENOMIC DNA]</scope>
    <source>
        <strain evidence="3 4">DSM 45298</strain>
    </source>
</reference>
<evidence type="ECO:0008006" key="5">
    <source>
        <dbReference type="Google" id="ProtNLM"/>
    </source>
</evidence>
<accession>A0A840F3K1</accession>
<dbReference type="AlphaFoldDB" id="A0A840F3K1"/>
<evidence type="ECO:0000256" key="2">
    <source>
        <dbReference type="SAM" id="MobiDB-lite"/>
    </source>
</evidence>
<evidence type="ECO:0000313" key="3">
    <source>
        <dbReference type="EMBL" id="MBB4137038.1"/>
    </source>
</evidence>
<proteinExistence type="predicted"/>
<dbReference type="Proteomes" id="UP000551501">
    <property type="component" value="Unassembled WGS sequence"/>
</dbReference>
<feature type="compositionally biased region" description="Polar residues" evidence="2">
    <location>
        <begin position="177"/>
        <end position="186"/>
    </location>
</feature>
<keyword evidence="1" id="KW-0175">Coiled coil</keyword>
<dbReference type="Pfam" id="PF19844">
    <property type="entry name" value="DUF6319"/>
    <property type="match status" value="1"/>
</dbReference>
<evidence type="ECO:0000313" key="4">
    <source>
        <dbReference type="Proteomes" id="UP000551501"/>
    </source>
</evidence>
<dbReference type="InterPro" id="IPR046282">
    <property type="entry name" value="DUF6319"/>
</dbReference>
<evidence type="ECO:0000256" key="1">
    <source>
        <dbReference type="SAM" id="Coils"/>
    </source>
</evidence>
<dbReference type="EMBL" id="JACIFP010000001">
    <property type="protein sequence ID" value="MBB4137038.1"/>
    <property type="molecule type" value="Genomic_DNA"/>
</dbReference>
<feature type="region of interest" description="Disordered" evidence="2">
    <location>
        <begin position="71"/>
        <end position="215"/>
    </location>
</feature>